<feature type="compositionally biased region" description="Basic and acidic residues" evidence="2">
    <location>
        <begin position="92"/>
        <end position="104"/>
    </location>
</feature>
<dbReference type="GeneID" id="87817331"/>
<accession>A0AAN6ZLG6</accession>
<name>A0AAN6ZLG6_9PEZI</name>
<feature type="region of interest" description="Disordered" evidence="2">
    <location>
        <begin position="1"/>
        <end position="176"/>
    </location>
</feature>
<proteinExistence type="inferred from homology"/>
<dbReference type="EMBL" id="MU853584">
    <property type="protein sequence ID" value="KAK4143645.1"/>
    <property type="molecule type" value="Genomic_DNA"/>
</dbReference>
<feature type="compositionally biased region" description="Polar residues" evidence="2">
    <location>
        <begin position="248"/>
        <end position="262"/>
    </location>
</feature>
<dbReference type="InterPro" id="IPR030379">
    <property type="entry name" value="G_SEPTIN_dom"/>
</dbReference>
<reference evidence="4" key="2">
    <citation type="submission" date="2023-05" db="EMBL/GenBank/DDBJ databases">
        <authorList>
            <consortium name="Lawrence Berkeley National Laboratory"/>
            <person name="Steindorff A."/>
            <person name="Hensen N."/>
            <person name="Bonometti L."/>
            <person name="Westerberg I."/>
            <person name="Brannstrom I.O."/>
            <person name="Guillou S."/>
            <person name="Cros-Aarteil S."/>
            <person name="Calhoun S."/>
            <person name="Haridas S."/>
            <person name="Kuo A."/>
            <person name="Mondo S."/>
            <person name="Pangilinan J."/>
            <person name="Riley R."/>
            <person name="Labutti K."/>
            <person name="Andreopoulos B."/>
            <person name="Lipzen A."/>
            <person name="Chen C."/>
            <person name="Yanf M."/>
            <person name="Daum C."/>
            <person name="Ng V."/>
            <person name="Clum A."/>
            <person name="Ohm R."/>
            <person name="Martin F."/>
            <person name="Silar P."/>
            <person name="Natvig D."/>
            <person name="Lalanne C."/>
            <person name="Gautier V."/>
            <person name="Ament-Velasquez S.L."/>
            <person name="Kruys A."/>
            <person name="Hutchinson M.I."/>
            <person name="Powell A.J."/>
            <person name="Barry K."/>
            <person name="Miller A.N."/>
            <person name="Grigoriev I.V."/>
            <person name="Debuchy R."/>
            <person name="Gladieux P."/>
            <person name="Thoren M.H."/>
            <person name="Johannesson H."/>
        </authorList>
    </citation>
    <scope>NUCLEOTIDE SEQUENCE</scope>
    <source>
        <strain evidence="4">CBS 141.50</strain>
    </source>
</reference>
<feature type="region of interest" description="Disordered" evidence="2">
    <location>
        <begin position="733"/>
        <end position="812"/>
    </location>
</feature>
<evidence type="ECO:0000256" key="2">
    <source>
        <dbReference type="SAM" id="MobiDB-lite"/>
    </source>
</evidence>
<feature type="compositionally biased region" description="Basic and acidic residues" evidence="2">
    <location>
        <begin position="1"/>
        <end position="17"/>
    </location>
</feature>
<evidence type="ECO:0000259" key="3">
    <source>
        <dbReference type="PROSITE" id="PS51719"/>
    </source>
</evidence>
<dbReference type="Pfam" id="PF00735">
    <property type="entry name" value="Septin"/>
    <property type="match status" value="1"/>
</dbReference>
<keyword evidence="1" id="KW-0547">Nucleotide-binding</keyword>
<comment type="similarity">
    <text evidence="1">Belongs to the TRAFAC class TrmE-Era-EngA-EngB-Septin-like GTPase superfamily. Septin GTPase family.</text>
</comment>
<dbReference type="PANTHER" id="PTHR18884">
    <property type="entry name" value="SEPTIN"/>
    <property type="match status" value="1"/>
</dbReference>
<feature type="region of interest" description="Disordered" evidence="2">
    <location>
        <begin position="188"/>
        <end position="211"/>
    </location>
</feature>
<reference evidence="4" key="1">
    <citation type="journal article" date="2023" name="Mol. Phylogenet. Evol.">
        <title>Genome-scale phylogeny and comparative genomics of the fungal order Sordariales.</title>
        <authorList>
            <person name="Hensen N."/>
            <person name="Bonometti L."/>
            <person name="Westerberg I."/>
            <person name="Brannstrom I.O."/>
            <person name="Guillou S."/>
            <person name="Cros-Aarteil S."/>
            <person name="Calhoun S."/>
            <person name="Haridas S."/>
            <person name="Kuo A."/>
            <person name="Mondo S."/>
            <person name="Pangilinan J."/>
            <person name="Riley R."/>
            <person name="LaButti K."/>
            <person name="Andreopoulos B."/>
            <person name="Lipzen A."/>
            <person name="Chen C."/>
            <person name="Yan M."/>
            <person name="Daum C."/>
            <person name="Ng V."/>
            <person name="Clum A."/>
            <person name="Steindorff A."/>
            <person name="Ohm R.A."/>
            <person name="Martin F."/>
            <person name="Silar P."/>
            <person name="Natvig D.O."/>
            <person name="Lalanne C."/>
            <person name="Gautier V."/>
            <person name="Ament-Velasquez S.L."/>
            <person name="Kruys A."/>
            <person name="Hutchinson M.I."/>
            <person name="Powell A.J."/>
            <person name="Barry K."/>
            <person name="Miller A.N."/>
            <person name="Grigoriev I.V."/>
            <person name="Debuchy R."/>
            <person name="Gladieux P."/>
            <person name="Hiltunen Thoren M."/>
            <person name="Johannesson H."/>
        </authorList>
    </citation>
    <scope>NUCLEOTIDE SEQUENCE</scope>
    <source>
        <strain evidence="4">CBS 141.50</strain>
    </source>
</reference>
<dbReference type="AlphaFoldDB" id="A0AAN6ZLG6"/>
<feature type="compositionally biased region" description="Low complexity" evidence="2">
    <location>
        <begin position="341"/>
        <end position="368"/>
    </location>
</feature>
<dbReference type="InterPro" id="IPR025662">
    <property type="entry name" value="Sigma_54_int_dom_ATP-bd_1"/>
</dbReference>
<dbReference type="SUPFAM" id="SSF52540">
    <property type="entry name" value="P-loop containing nucleoside triphosphate hydrolases"/>
    <property type="match status" value="1"/>
</dbReference>
<dbReference type="RefSeq" id="XP_062637016.1">
    <property type="nucleotide sequence ID" value="XM_062780718.1"/>
</dbReference>
<sequence length="894" mass="96086">MRPLPGDDAHARPRASDDDGLSTFRLPSAPQMTYSLGDESTISSSSSPHHPGPSAPPHRRVKDHHKPVTPAAVPPPPPLRAEHPGRQQRLPSHHDFERNRDREAATASARPSSSSSSSKAPVVDHPHRLAHRHGHDGHDDFDVSSPFPRPADTPSLSQPLTPVLFPSSTGPASALSSVSSRRNSLCLSDDLASCPPSTNDGNGGDNRSEMNDNDVAVEDEDAESMHAYVGEHGGGREGHALGGVNVSGETSTQSSMMDSGSAPQLVMPSIKMPSRRPFTDDGKRMGRLKLLIAGDSGVGKTSLIKAVVQSCEHIVHVDPITPFGLLGAGSAVSAVHRNRQRAGSGNGSSRRQQQQQQQQRGSSIRPGQITEIYASTKPYPEWWSEVDDLSVLGRKKSMGDAVLDRNICFVDTPGYGSGSSSLDTITPVTQYIEAHWQRINANLLSDGDLLNLIGGEGGVQVDAVLYLVSNRLRPVDIEYLRQVAPLTNIIILLAQSDLMSAEQVAASKAQIQSQLKEVGIRLFNFSDDQGIYAISSATGSDHDTMDASLLMSSDYVQPLIPTELSTLVSQVFSPTGITHLRHSVARKYLHWRNPDSTNLPSLFSSRPPSLLSRTQTAPLIPNQQLSSFSSPAPSPSPLSPSLNPAPASVGTSYALARLADHTHREERLAQVRLANWAADLQKSIAREREQYAALARGERAVWLAERMGECVRDGGLEGLPPSGQVVVAERGLQRQNHQQQAGHKRGHRSSSGSNELAIPSGRRRSRRQDLGYGNDTNGSEKYIGTMTMTGTSQSQNQTQLHAASHPRQRNRQDPLGLLEVADELRHKGLIALEVLGSLSVLGGLALWVTKHYLYVQSPPGYGGYAGGAGGGGGGVGSGLGWLVGEWDRFWNGVR</sequence>
<feature type="compositionally biased region" description="Polar residues" evidence="2">
    <location>
        <begin position="30"/>
        <end position="42"/>
    </location>
</feature>
<comment type="caution">
    <text evidence="4">The sequence shown here is derived from an EMBL/GenBank/DDBJ whole genome shotgun (WGS) entry which is preliminary data.</text>
</comment>
<dbReference type="InterPro" id="IPR027417">
    <property type="entry name" value="P-loop_NTPase"/>
</dbReference>
<dbReference type="GO" id="GO:0005525">
    <property type="term" value="F:GTP binding"/>
    <property type="evidence" value="ECO:0007669"/>
    <property type="project" value="UniProtKB-KW"/>
</dbReference>
<evidence type="ECO:0000313" key="5">
    <source>
        <dbReference type="Proteomes" id="UP001302676"/>
    </source>
</evidence>
<organism evidence="4 5">
    <name type="scientific">Dichotomopilus funicola</name>
    <dbReference type="NCBI Taxonomy" id="1934379"/>
    <lineage>
        <taxon>Eukaryota</taxon>
        <taxon>Fungi</taxon>
        <taxon>Dikarya</taxon>
        <taxon>Ascomycota</taxon>
        <taxon>Pezizomycotina</taxon>
        <taxon>Sordariomycetes</taxon>
        <taxon>Sordariomycetidae</taxon>
        <taxon>Sordariales</taxon>
        <taxon>Chaetomiaceae</taxon>
        <taxon>Dichotomopilus</taxon>
    </lineage>
</organism>
<feature type="compositionally biased region" description="Low complexity" evidence="2">
    <location>
        <begin position="167"/>
        <end position="176"/>
    </location>
</feature>
<evidence type="ECO:0000313" key="4">
    <source>
        <dbReference type="EMBL" id="KAK4143645.1"/>
    </source>
</evidence>
<dbReference type="Pfam" id="PF20571">
    <property type="entry name" value="DUF6780"/>
    <property type="match status" value="1"/>
</dbReference>
<feature type="compositionally biased region" description="Low complexity" evidence="2">
    <location>
        <begin position="105"/>
        <end position="120"/>
    </location>
</feature>
<dbReference type="PROSITE" id="PS00675">
    <property type="entry name" value="SIGMA54_INTERACT_1"/>
    <property type="match status" value="1"/>
</dbReference>
<evidence type="ECO:0000256" key="1">
    <source>
        <dbReference type="RuleBase" id="RU004560"/>
    </source>
</evidence>
<dbReference type="Proteomes" id="UP001302676">
    <property type="component" value="Unassembled WGS sequence"/>
</dbReference>
<keyword evidence="5" id="KW-1185">Reference proteome</keyword>
<feature type="compositionally biased region" description="Basic residues" evidence="2">
    <location>
        <begin position="57"/>
        <end position="67"/>
    </location>
</feature>
<feature type="compositionally biased region" description="Polar residues" evidence="2">
    <location>
        <begin position="786"/>
        <end position="801"/>
    </location>
</feature>
<keyword evidence="1" id="KW-0342">GTP-binding</keyword>
<feature type="domain" description="Septin-type G" evidence="3">
    <location>
        <begin position="284"/>
        <end position="598"/>
    </location>
</feature>
<dbReference type="PROSITE" id="PS51719">
    <property type="entry name" value="G_SEPTIN"/>
    <property type="match status" value="1"/>
</dbReference>
<feature type="region of interest" description="Disordered" evidence="2">
    <location>
        <begin position="623"/>
        <end position="646"/>
    </location>
</feature>
<feature type="region of interest" description="Disordered" evidence="2">
    <location>
        <begin position="337"/>
        <end position="368"/>
    </location>
</feature>
<gene>
    <name evidence="4" type="ORF">C8A04DRAFT_28637</name>
</gene>
<feature type="region of interest" description="Disordered" evidence="2">
    <location>
        <begin position="248"/>
        <end position="282"/>
    </location>
</feature>
<protein>
    <recommendedName>
        <fullName evidence="3">Septin-type G domain-containing protein</fullName>
    </recommendedName>
</protein>
<dbReference type="Gene3D" id="3.40.50.300">
    <property type="entry name" value="P-loop containing nucleotide triphosphate hydrolases"/>
    <property type="match status" value="1"/>
</dbReference>
<dbReference type="InterPro" id="IPR046707">
    <property type="entry name" value="DUF6780"/>
</dbReference>